<dbReference type="InterPro" id="IPR016181">
    <property type="entry name" value="Acyl_CoA_acyltransferase"/>
</dbReference>
<evidence type="ECO:0000313" key="3">
    <source>
        <dbReference type="Proteomes" id="UP001646157"/>
    </source>
</evidence>
<name>A0ABS2NA24_9BACI</name>
<dbReference type="Gene3D" id="3.40.630.30">
    <property type="match status" value="1"/>
</dbReference>
<dbReference type="EMBL" id="JAFBDZ010000001">
    <property type="protein sequence ID" value="MBM7584426.1"/>
    <property type="molecule type" value="Genomic_DNA"/>
</dbReference>
<comment type="caution">
    <text evidence="2">The sequence shown here is derived from an EMBL/GenBank/DDBJ whole genome shotgun (WGS) entry which is preliminary data.</text>
</comment>
<feature type="domain" description="N-acetyltransferase" evidence="1">
    <location>
        <begin position="30"/>
        <end position="178"/>
    </location>
</feature>
<evidence type="ECO:0000313" key="2">
    <source>
        <dbReference type="EMBL" id="MBM7584426.1"/>
    </source>
</evidence>
<evidence type="ECO:0000259" key="1">
    <source>
        <dbReference type="PROSITE" id="PS51186"/>
    </source>
</evidence>
<protein>
    <submittedName>
        <fullName evidence="2">RimJ/RimL family protein N-acetyltransferase</fullName>
    </submittedName>
</protein>
<reference evidence="2 3" key="1">
    <citation type="submission" date="2021-01" db="EMBL/GenBank/DDBJ databases">
        <title>Genomic Encyclopedia of Type Strains, Phase IV (KMG-IV): sequencing the most valuable type-strain genomes for metagenomic binning, comparative biology and taxonomic classification.</title>
        <authorList>
            <person name="Goeker M."/>
        </authorList>
    </citation>
    <scope>NUCLEOTIDE SEQUENCE [LARGE SCALE GENOMIC DNA]</scope>
    <source>
        <strain evidence="2 3">DSM 24834</strain>
    </source>
</reference>
<dbReference type="RefSeq" id="WP_205168585.1">
    <property type="nucleotide sequence ID" value="NZ_JAFBDZ010000001.1"/>
</dbReference>
<dbReference type="Pfam" id="PF13302">
    <property type="entry name" value="Acetyltransf_3"/>
    <property type="match status" value="1"/>
</dbReference>
<dbReference type="PROSITE" id="PS51186">
    <property type="entry name" value="GNAT"/>
    <property type="match status" value="1"/>
</dbReference>
<dbReference type="SUPFAM" id="SSF55729">
    <property type="entry name" value="Acyl-CoA N-acyltransferases (Nat)"/>
    <property type="match status" value="1"/>
</dbReference>
<organism evidence="2 3">
    <name type="scientific">Rossellomorea pakistanensis</name>
    <dbReference type="NCBI Taxonomy" id="992288"/>
    <lineage>
        <taxon>Bacteria</taxon>
        <taxon>Bacillati</taxon>
        <taxon>Bacillota</taxon>
        <taxon>Bacilli</taxon>
        <taxon>Bacillales</taxon>
        <taxon>Bacillaceae</taxon>
        <taxon>Rossellomorea</taxon>
    </lineage>
</organism>
<gene>
    <name evidence="2" type="ORF">JOC86_000963</name>
</gene>
<dbReference type="PANTHER" id="PTHR43441">
    <property type="entry name" value="RIBOSOMAL-PROTEIN-SERINE ACETYLTRANSFERASE"/>
    <property type="match status" value="1"/>
</dbReference>
<dbReference type="Proteomes" id="UP001646157">
    <property type="component" value="Unassembled WGS sequence"/>
</dbReference>
<dbReference type="InterPro" id="IPR000182">
    <property type="entry name" value="GNAT_dom"/>
</dbReference>
<proteinExistence type="predicted"/>
<dbReference type="PANTHER" id="PTHR43441:SF3">
    <property type="entry name" value="ACETYLTRANSFERASE"/>
    <property type="match status" value="1"/>
</dbReference>
<accession>A0ABS2NA24</accession>
<sequence length="196" mass="22817">MGKPILMSFPDKIETERVYLRPCLPGDGEVVHRAIIKSQEDMRRWLPFAENEQTVEEVEAGIRESYAQFIKKEDFRLHIYRKEDHEFIGSTGLHRIVWDVPKVEIGYWIHTDHSGNGYMTEAVKGLTAFAIEELKVNRVEIRCDELNLASRKIPEKLGFRLEGILRNDDRGEGRKELRNTCVYSVLPTDWISSLNE</sequence>
<keyword evidence="3" id="KW-1185">Reference proteome</keyword>
<dbReference type="InterPro" id="IPR051908">
    <property type="entry name" value="Ribosomal_N-acetyltransferase"/>
</dbReference>